<dbReference type="VEuPathDB" id="TriTrypDB:TM35_000261770"/>
<proteinExistence type="predicted"/>
<name>A0A1X0NPU2_9TRYP</name>
<evidence type="ECO:0000313" key="3">
    <source>
        <dbReference type="Proteomes" id="UP000192257"/>
    </source>
</evidence>
<feature type="region of interest" description="Disordered" evidence="1">
    <location>
        <begin position="1"/>
        <end position="114"/>
    </location>
</feature>
<gene>
    <name evidence="2" type="ORF">TM35_000261770</name>
</gene>
<evidence type="ECO:0000313" key="2">
    <source>
        <dbReference type="EMBL" id="ORC86725.1"/>
    </source>
</evidence>
<organism evidence="2 3">
    <name type="scientific">Trypanosoma theileri</name>
    <dbReference type="NCBI Taxonomy" id="67003"/>
    <lineage>
        <taxon>Eukaryota</taxon>
        <taxon>Discoba</taxon>
        <taxon>Euglenozoa</taxon>
        <taxon>Kinetoplastea</taxon>
        <taxon>Metakinetoplastina</taxon>
        <taxon>Trypanosomatida</taxon>
        <taxon>Trypanosomatidae</taxon>
        <taxon>Trypanosoma</taxon>
    </lineage>
</organism>
<feature type="compositionally biased region" description="Gly residues" evidence="1">
    <location>
        <begin position="1"/>
        <end position="13"/>
    </location>
</feature>
<accession>A0A1X0NPU2</accession>
<sequence length="114" mass="11728">MARNRGGGPGGRDGSLEGFLRTLRGLPRETGGTERAAPMSASPPPYAEGAAHQNKRKNQTSGSADDETPREGTGTDPPPNLEGPPGTGMGVGVESPLLGKRGRKRGREGRLQGA</sequence>
<evidence type="ECO:0000256" key="1">
    <source>
        <dbReference type="SAM" id="MobiDB-lite"/>
    </source>
</evidence>
<dbReference type="EMBL" id="NBCO01000026">
    <property type="protein sequence ID" value="ORC86725.1"/>
    <property type="molecule type" value="Genomic_DNA"/>
</dbReference>
<reference evidence="2 3" key="1">
    <citation type="submission" date="2017-03" db="EMBL/GenBank/DDBJ databases">
        <title>An alternative strategy for trypanosome survival in the mammalian bloodstream revealed through genome and transcriptome analysis of the ubiquitous bovine parasite Trypanosoma (Megatrypanum) theileri.</title>
        <authorList>
            <person name="Kelly S."/>
            <person name="Ivens A."/>
            <person name="Mott A."/>
            <person name="O'Neill E."/>
            <person name="Emms D."/>
            <person name="Macleod O."/>
            <person name="Voorheis P."/>
            <person name="Matthews J."/>
            <person name="Matthews K."/>
            <person name="Carrington M."/>
        </authorList>
    </citation>
    <scope>NUCLEOTIDE SEQUENCE [LARGE SCALE GENOMIC DNA]</scope>
    <source>
        <strain evidence="2">Edinburgh</strain>
    </source>
</reference>
<protein>
    <submittedName>
        <fullName evidence="2">Uncharacterized protein</fullName>
    </submittedName>
</protein>
<dbReference type="RefSeq" id="XP_028880791.1">
    <property type="nucleotide sequence ID" value="XM_029027914.1"/>
</dbReference>
<dbReference type="AlphaFoldDB" id="A0A1X0NPU2"/>
<keyword evidence="3" id="KW-1185">Reference proteome</keyword>
<dbReference type="Proteomes" id="UP000192257">
    <property type="component" value="Unassembled WGS sequence"/>
</dbReference>
<comment type="caution">
    <text evidence="2">The sequence shown here is derived from an EMBL/GenBank/DDBJ whole genome shotgun (WGS) entry which is preliminary data.</text>
</comment>
<dbReference type="GeneID" id="39987694"/>